<proteinExistence type="predicted"/>
<dbReference type="EMBL" id="CADEHS020000529">
    <property type="protein sequence ID" value="CAG9953500.1"/>
    <property type="molecule type" value="Genomic_DNA"/>
</dbReference>
<organism evidence="1 2">
    <name type="scientific">Clonostachys rosea f. rosea IK726</name>
    <dbReference type="NCBI Taxonomy" id="1349383"/>
    <lineage>
        <taxon>Eukaryota</taxon>
        <taxon>Fungi</taxon>
        <taxon>Dikarya</taxon>
        <taxon>Ascomycota</taxon>
        <taxon>Pezizomycotina</taxon>
        <taxon>Sordariomycetes</taxon>
        <taxon>Hypocreomycetidae</taxon>
        <taxon>Hypocreales</taxon>
        <taxon>Bionectriaceae</taxon>
        <taxon>Clonostachys</taxon>
    </lineage>
</organism>
<reference evidence="1" key="1">
    <citation type="submission" date="2020-04" db="EMBL/GenBank/DDBJ databases">
        <authorList>
            <person name="Broberg M."/>
        </authorList>
    </citation>
    <scope>NUCLEOTIDE SEQUENCE</scope>
</reference>
<feature type="non-terminal residue" evidence="1">
    <location>
        <position position="179"/>
    </location>
</feature>
<sequence>MSTSSTHAAQMPACASFWNGLSCTCTTFARETRLSIPEWQAALEFMKSIDGVKVDVWETDSKGLYDVQYNNRSGPDGGGVVVSDDDGCFHFKAIVPVPYPIPDDGPVGKLLCKLNRHPYRPSHMHFMFHKPGFDQLITALYVRGSKHETSDAVFGVKQSLIVNITKVADEEGWADKYGV</sequence>
<reference evidence="1" key="2">
    <citation type="submission" date="2021-10" db="EMBL/GenBank/DDBJ databases">
        <authorList>
            <person name="Piombo E."/>
        </authorList>
    </citation>
    <scope>NUCLEOTIDE SEQUENCE</scope>
</reference>
<keyword evidence="2" id="KW-1185">Reference proteome</keyword>
<evidence type="ECO:0000313" key="2">
    <source>
        <dbReference type="Proteomes" id="UP000836387"/>
    </source>
</evidence>
<evidence type="ECO:0000313" key="1">
    <source>
        <dbReference type="EMBL" id="CAG9953500.1"/>
    </source>
</evidence>
<gene>
    <name evidence="1" type="ORF">CRV2_00019659</name>
</gene>
<accession>A0ACA9UJE1</accession>
<dbReference type="Proteomes" id="UP000836387">
    <property type="component" value="Unassembled WGS sequence"/>
</dbReference>
<name>A0ACA9UJE1_BIOOC</name>
<protein>
    <submittedName>
        <fullName evidence="1">Uncharacterized protein</fullName>
    </submittedName>
</protein>
<comment type="caution">
    <text evidence="1">The sequence shown here is derived from an EMBL/GenBank/DDBJ whole genome shotgun (WGS) entry which is preliminary data.</text>
</comment>